<feature type="active site" description="Proton acceptor" evidence="9">
    <location>
        <position position="187"/>
    </location>
</feature>
<keyword evidence="8 9" id="KW-0413">Isomerase</keyword>
<dbReference type="PANTHER" id="PTHR21139">
    <property type="entry name" value="TRIOSEPHOSPHATE ISOMERASE"/>
    <property type="match status" value="1"/>
</dbReference>
<comment type="similarity">
    <text evidence="2 9 10">Belongs to the triosephosphate isomerase family.</text>
</comment>
<evidence type="ECO:0000256" key="2">
    <source>
        <dbReference type="ARBA" id="ARBA00007422"/>
    </source>
</evidence>
<keyword evidence="12" id="KW-1185">Reference proteome</keyword>
<dbReference type="NCBIfam" id="TIGR00419">
    <property type="entry name" value="tim"/>
    <property type="match status" value="1"/>
</dbReference>
<evidence type="ECO:0000256" key="9">
    <source>
        <dbReference type="HAMAP-Rule" id="MF_00147"/>
    </source>
</evidence>
<dbReference type="PROSITE" id="PS00171">
    <property type="entry name" value="TIM_1"/>
    <property type="match status" value="1"/>
</dbReference>
<dbReference type="InterPro" id="IPR000652">
    <property type="entry name" value="Triosephosphate_isomerase"/>
</dbReference>
<dbReference type="PANTHER" id="PTHR21139:SF42">
    <property type="entry name" value="TRIOSEPHOSPHATE ISOMERASE"/>
    <property type="match status" value="1"/>
</dbReference>
<dbReference type="GO" id="GO:0005829">
    <property type="term" value="C:cytosol"/>
    <property type="evidence" value="ECO:0007669"/>
    <property type="project" value="TreeGrafter"/>
</dbReference>
<dbReference type="GeneID" id="78372563"/>
<comment type="catalytic activity">
    <reaction evidence="9 10">
        <text>D-glyceraldehyde 3-phosphate = dihydroxyacetone phosphate</text>
        <dbReference type="Rhea" id="RHEA:18585"/>
        <dbReference type="ChEBI" id="CHEBI:57642"/>
        <dbReference type="ChEBI" id="CHEBI:59776"/>
        <dbReference type="EC" id="5.3.1.1"/>
    </reaction>
</comment>
<evidence type="ECO:0000256" key="4">
    <source>
        <dbReference type="ARBA" id="ARBA00019397"/>
    </source>
</evidence>
<dbReference type="PATRIC" id="fig|1121877.4.peg.1482"/>
<evidence type="ECO:0000313" key="11">
    <source>
        <dbReference type="EMBL" id="KJE76850.1"/>
    </source>
</evidence>
<dbReference type="PROSITE" id="PS51440">
    <property type="entry name" value="TIM_2"/>
    <property type="match status" value="1"/>
</dbReference>
<comment type="function">
    <text evidence="9">Involved in the gluconeogenesis. Catalyzes stereospecifically the conversion of dihydroxyacetone phosphate (DHAP) to D-glyceraldehyde-3-phosphate (G3P).</text>
</comment>
<dbReference type="eggNOG" id="COG0149">
    <property type="taxonomic scope" value="Bacteria"/>
</dbReference>
<dbReference type="GO" id="GO:0004807">
    <property type="term" value="F:triose-phosphate isomerase activity"/>
    <property type="evidence" value="ECO:0007669"/>
    <property type="project" value="UniProtKB-UniRule"/>
</dbReference>
<feature type="binding site" evidence="9">
    <location>
        <position position="233"/>
    </location>
    <ligand>
        <name>substrate</name>
    </ligand>
</feature>
<dbReference type="GO" id="GO:0006094">
    <property type="term" value="P:gluconeogenesis"/>
    <property type="evidence" value="ECO:0007669"/>
    <property type="project" value="UniProtKB-UniRule"/>
</dbReference>
<evidence type="ECO:0000256" key="10">
    <source>
        <dbReference type="RuleBase" id="RU363013"/>
    </source>
</evidence>
<comment type="subcellular location">
    <subcellularLocation>
        <location evidence="9 10">Cytoplasm</location>
    </subcellularLocation>
</comment>
<evidence type="ECO:0000256" key="8">
    <source>
        <dbReference type="ARBA" id="ARBA00023235"/>
    </source>
</evidence>
<dbReference type="EC" id="5.3.1.1" evidence="3 9"/>
<evidence type="ECO:0000313" key="12">
    <source>
        <dbReference type="Proteomes" id="UP000032336"/>
    </source>
</evidence>
<reference evidence="11 12" key="1">
    <citation type="submission" date="2015-01" db="EMBL/GenBank/DDBJ databases">
        <title>Draft genome of the acidophilic iron oxidizer Ferrimicrobium acidiphilum strain T23.</title>
        <authorList>
            <person name="Poehlein A."/>
            <person name="Eisen S."/>
            <person name="Schloemann M."/>
            <person name="Johnson B.D."/>
            <person name="Daniel R."/>
            <person name="Muehling M."/>
        </authorList>
    </citation>
    <scope>NUCLEOTIDE SEQUENCE [LARGE SCALE GENOMIC DNA]</scope>
    <source>
        <strain evidence="11 12">T23</strain>
    </source>
</reference>
<dbReference type="Proteomes" id="UP000032336">
    <property type="component" value="Unassembled WGS sequence"/>
</dbReference>
<evidence type="ECO:0000256" key="1">
    <source>
        <dbReference type="ARBA" id="ARBA00004680"/>
    </source>
</evidence>
<dbReference type="GO" id="GO:0019563">
    <property type="term" value="P:glycerol catabolic process"/>
    <property type="evidence" value="ECO:0007669"/>
    <property type="project" value="TreeGrafter"/>
</dbReference>
<evidence type="ECO:0000256" key="7">
    <source>
        <dbReference type="ARBA" id="ARBA00023152"/>
    </source>
</evidence>
<sequence>MNRKLDDLLPSPDPVSHRVRLISANWKMNLNHLEAIALVQKLYHLLRPEDFRYAEIAIHPPFTSLRSLQLTFEADRMPFTLGAQNVSDQLSGAFTGEVSAQMLSKLAVGYVIVGHSERRHLFGETSEQVAQKALAVQQAGMRPIVCLGESHEQRESGLTLDVLTAQIDPILNTYPLEALDTIVIAYEPVWAIGSGESADPEVVEGVGRSLRELLRRRVGDEIAARIRLQYGGSVSVGNAREFMSLEDIDGLLVGGASLDAEVFAQLIRAA</sequence>
<feature type="binding site" evidence="9">
    <location>
        <position position="193"/>
    </location>
    <ligand>
        <name>substrate</name>
    </ligand>
</feature>
<dbReference type="FunFam" id="3.20.20.70:FF:000016">
    <property type="entry name" value="Triosephosphate isomerase"/>
    <property type="match status" value="1"/>
</dbReference>
<dbReference type="InterPro" id="IPR035990">
    <property type="entry name" value="TIM_sf"/>
</dbReference>
<dbReference type="EMBL" id="JXUW01000010">
    <property type="protein sequence ID" value="KJE76850.1"/>
    <property type="molecule type" value="Genomic_DNA"/>
</dbReference>
<keyword evidence="6 9" id="KW-0963">Cytoplasm</keyword>
<evidence type="ECO:0000256" key="5">
    <source>
        <dbReference type="ARBA" id="ARBA00022432"/>
    </source>
</evidence>
<dbReference type="RefSeq" id="WP_052565857.1">
    <property type="nucleotide sequence ID" value="NZ_JQKF01000028.1"/>
</dbReference>
<keyword evidence="5 9" id="KW-0312">Gluconeogenesis</keyword>
<proteinExistence type="inferred from homology"/>
<dbReference type="InterPro" id="IPR022896">
    <property type="entry name" value="TrioseP_Isoase_bac/euk"/>
</dbReference>
<dbReference type="InterPro" id="IPR013785">
    <property type="entry name" value="Aldolase_TIM"/>
</dbReference>
<feature type="binding site" evidence="9">
    <location>
        <begin position="254"/>
        <end position="255"/>
    </location>
    <ligand>
        <name>substrate</name>
    </ligand>
</feature>
<comment type="subunit">
    <text evidence="9 10">Homodimer.</text>
</comment>
<gene>
    <name evidence="9 11" type="primary">tpiA</name>
    <name evidence="11" type="ORF">FEAC_13520</name>
</gene>
<evidence type="ECO:0000256" key="3">
    <source>
        <dbReference type="ARBA" id="ARBA00011940"/>
    </source>
</evidence>
<dbReference type="OrthoDB" id="9809429at2"/>
<dbReference type="Gene3D" id="3.20.20.70">
    <property type="entry name" value="Aldolase class I"/>
    <property type="match status" value="1"/>
</dbReference>
<evidence type="ECO:0000256" key="6">
    <source>
        <dbReference type="ARBA" id="ARBA00022490"/>
    </source>
</evidence>
<dbReference type="GO" id="GO:0046166">
    <property type="term" value="P:glyceraldehyde-3-phosphate biosynthetic process"/>
    <property type="evidence" value="ECO:0007669"/>
    <property type="project" value="TreeGrafter"/>
</dbReference>
<dbReference type="AlphaFoldDB" id="A0A0D8FUA2"/>
<comment type="caution">
    <text evidence="11">The sequence shown here is derived from an EMBL/GenBank/DDBJ whole genome shotgun (WGS) entry which is preliminary data.</text>
</comment>
<dbReference type="Pfam" id="PF00121">
    <property type="entry name" value="TIM"/>
    <property type="match status" value="1"/>
</dbReference>
<dbReference type="InterPro" id="IPR020861">
    <property type="entry name" value="Triosephosphate_isomerase_AS"/>
</dbReference>
<feature type="binding site" evidence="9">
    <location>
        <begin position="25"/>
        <end position="27"/>
    </location>
    <ligand>
        <name>substrate</name>
    </ligand>
</feature>
<dbReference type="CDD" id="cd00311">
    <property type="entry name" value="TIM"/>
    <property type="match status" value="1"/>
</dbReference>
<feature type="active site" description="Electrophile" evidence="9">
    <location>
        <position position="115"/>
    </location>
</feature>
<dbReference type="SUPFAM" id="SSF51351">
    <property type="entry name" value="Triosephosphate isomerase (TIM)"/>
    <property type="match status" value="1"/>
</dbReference>
<dbReference type="STRING" id="1121877.FEAC_13520"/>
<dbReference type="UniPathway" id="UPA00109">
    <property type="reaction ID" value="UER00189"/>
</dbReference>
<comment type="pathway">
    <text evidence="1 9 10">Carbohydrate degradation; glycolysis; D-glyceraldehyde 3-phosphate from glycerone phosphate: step 1/1.</text>
</comment>
<dbReference type="UniPathway" id="UPA00138"/>
<dbReference type="GO" id="GO:0006096">
    <property type="term" value="P:glycolytic process"/>
    <property type="evidence" value="ECO:0007669"/>
    <property type="project" value="UniProtKB-UniRule"/>
</dbReference>
<accession>A0A0D8FUA2</accession>
<keyword evidence="7 9" id="KW-0324">Glycolysis</keyword>
<dbReference type="HAMAP" id="MF_00147_B">
    <property type="entry name" value="TIM_B"/>
    <property type="match status" value="1"/>
</dbReference>
<name>A0A0D8FUA2_9ACTN</name>
<comment type="pathway">
    <text evidence="9 10">Carbohydrate biosynthesis; gluconeogenesis.</text>
</comment>
<organism evidence="11 12">
    <name type="scientific">Ferrimicrobium acidiphilum DSM 19497</name>
    <dbReference type="NCBI Taxonomy" id="1121877"/>
    <lineage>
        <taxon>Bacteria</taxon>
        <taxon>Bacillati</taxon>
        <taxon>Actinomycetota</taxon>
        <taxon>Acidimicrobiia</taxon>
        <taxon>Acidimicrobiales</taxon>
        <taxon>Acidimicrobiaceae</taxon>
        <taxon>Ferrimicrobium</taxon>
    </lineage>
</organism>
<protein>
    <recommendedName>
        <fullName evidence="4 9">Triosephosphate isomerase</fullName>
        <shortName evidence="9">TIM</shortName>
        <shortName evidence="9">TPI</shortName>
        <ecNumber evidence="3 9">5.3.1.1</ecNumber>
    </recommendedName>
    <alternativeName>
        <fullName evidence="9">Triose-phosphate isomerase</fullName>
    </alternativeName>
</protein>